<keyword evidence="3" id="KW-0547">Nucleotide-binding</keyword>
<keyword evidence="4" id="KW-0378">Hydrolase</keyword>
<dbReference type="PANTHER" id="PTHR45797:SF1">
    <property type="entry name" value="HELICASE ARIP4"/>
    <property type="match status" value="1"/>
</dbReference>
<name>A0A0L0F120_9EUKA</name>
<evidence type="ECO:0000256" key="7">
    <source>
        <dbReference type="ARBA" id="ARBA00023242"/>
    </source>
</evidence>
<keyword evidence="4" id="KW-0347">Helicase</keyword>
<comment type="subcellular location">
    <subcellularLocation>
        <location evidence="1">Nucleus</location>
    </subcellularLocation>
</comment>
<dbReference type="EMBL" id="KQ251222">
    <property type="protein sequence ID" value="KNC70415.1"/>
    <property type="molecule type" value="Genomic_DNA"/>
</dbReference>
<proteinExistence type="inferred from homology"/>
<dbReference type="eggNOG" id="KOG1016">
    <property type="taxonomic scope" value="Eukaryota"/>
</dbReference>
<evidence type="ECO:0000256" key="4">
    <source>
        <dbReference type="ARBA" id="ARBA00022806"/>
    </source>
</evidence>
<accession>A0A0L0F120</accession>
<evidence type="ECO:0000256" key="5">
    <source>
        <dbReference type="ARBA" id="ARBA00022840"/>
    </source>
</evidence>
<dbReference type="GO" id="GO:0004386">
    <property type="term" value="F:helicase activity"/>
    <property type="evidence" value="ECO:0007669"/>
    <property type="project" value="UniProtKB-KW"/>
</dbReference>
<dbReference type="AlphaFoldDB" id="A0A0L0F120"/>
<organism evidence="8 9">
    <name type="scientific">Sphaeroforma arctica JP610</name>
    <dbReference type="NCBI Taxonomy" id="667725"/>
    <lineage>
        <taxon>Eukaryota</taxon>
        <taxon>Ichthyosporea</taxon>
        <taxon>Ichthyophonida</taxon>
        <taxon>Sphaeroforma</taxon>
    </lineage>
</organism>
<dbReference type="GO" id="GO:0003677">
    <property type="term" value="F:DNA binding"/>
    <property type="evidence" value="ECO:0007669"/>
    <property type="project" value="UniProtKB-KW"/>
</dbReference>
<dbReference type="InterPro" id="IPR044574">
    <property type="entry name" value="ARIP4-like"/>
</dbReference>
<dbReference type="RefSeq" id="XP_014144317.1">
    <property type="nucleotide sequence ID" value="XM_014288842.1"/>
</dbReference>
<keyword evidence="5" id="KW-0067">ATP-binding</keyword>
<evidence type="ECO:0000256" key="3">
    <source>
        <dbReference type="ARBA" id="ARBA00022741"/>
    </source>
</evidence>
<dbReference type="GeneID" id="25917561"/>
<dbReference type="Proteomes" id="UP000054560">
    <property type="component" value="Unassembled WGS sequence"/>
</dbReference>
<dbReference type="GO" id="GO:0016887">
    <property type="term" value="F:ATP hydrolysis activity"/>
    <property type="evidence" value="ECO:0007669"/>
    <property type="project" value="InterPro"/>
</dbReference>
<sequence length="55" mass="6144">GRVLVNLDHDPSEADVFLLPELAEKAKPHQIGGVRFMYDVVVDSIATYGDGRYIR</sequence>
<comment type="similarity">
    <text evidence="2">Belongs to the SNF2/RAD54 helicase family.</text>
</comment>
<protein>
    <submittedName>
        <fullName evidence="8">Uncharacterized protein</fullName>
    </submittedName>
</protein>
<dbReference type="GO" id="GO:0005634">
    <property type="term" value="C:nucleus"/>
    <property type="evidence" value="ECO:0007669"/>
    <property type="project" value="UniProtKB-SubCell"/>
</dbReference>
<keyword evidence="6" id="KW-0238">DNA-binding</keyword>
<evidence type="ECO:0000256" key="1">
    <source>
        <dbReference type="ARBA" id="ARBA00004123"/>
    </source>
</evidence>
<dbReference type="PANTHER" id="PTHR45797">
    <property type="entry name" value="RAD54-LIKE"/>
    <property type="match status" value="1"/>
</dbReference>
<dbReference type="STRING" id="667725.A0A0L0F120"/>
<evidence type="ECO:0000256" key="2">
    <source>
        <dbReference type="ARBA" id="ARBA00007025"/>
    </source>
</evidence>
<reference evidence="8 9" key="1">
    <citation type="submission" date="2011-02" db="EMBL/GenBank/DDBJ databases">
        <title>The Genome Sequence of Sphaeroforma arctica JP610.</title>
        <authorList>
            <consortium name="The Broad Institute Genome Sequencing Platform"/>
            <person name="Russ C."/>
            <person name="Cuomo C."/>
            <person name="Young S.K."/>
            <person name="Zeng Q."/>
            <person name="Gargeya S."/>
            <person name="Alvarado L."/>
            <person name="Berlin A."/>
            <person name="Chapman S.B."/>
            <person name="Chen Z."/>
            <person name="Freedman E."/>
            <person name="Gellesch M."/>
            <person name="Goldberg J."/>
            <person name="Griggs A."/>
            <person name="Gujja S."/>
            <person name="Heilman E."/>
            <person name="Heiman D."/>
            <person name="Howarth C."/>
            <person name="Mehta T."/>
            <person name="Neiman D."/>
            <person name="Pearson M."/>
            <person name="Roberts A."/>
            <person name="Saif S."/>
            <person name="Shea T."/>
            <person name="Shenoy N."/>
            <person name="Sisk P."/>
            <person name="Stolte C."/>
            <person name="Sykes S."/>
            <person name="White J."/>
            <person name="Yandava C."/>
            <person name="Burger G."/>
            <person name="Gray M.W."/>
            <person name="Holland P.W.H."/>
            <person name="King N."/>
            <person name="Lang F.B.F."/>
            <person name="Roger A.J."/>
            <person name="Ruiz-Trillo I."/>
            <person name="Haas B."/>
            <person name="Nusbaum C."/>
            <person name="Birren B."/>
        </authorList>
    </citation>
    <scope>NUCLEOTIDE SEQUENCE [LARGE SCALE GENOMIC DNA]</scope>
    <source>
        <strain evidence="8 9">JP610</strain>
    </source>
</reference>
<evidence type="ECO:0000256" key="6">
    <source>
        <dbReference type="ARBA" id="ARBA00023125"/>
    </source>
</evidence>
<evidence type="ECO:0000313" key="9">
    <source>
        <dbReference type="Proteomes" id="UP000054560"/>
    </source>
</evidence>
<dbReference type="OrthoDB" id="9900844at2759"/>
<feature type="non-terminal residue" evidence="8">
    <location>
        <position position="1"/>
    </location>
</feature>
<keyword evidence="7" id="KW-0539">Nucleus</keyword>
<evidence type="ECO:0000313" key="8">
    <source>
        <dbReference type="EMBL" id="KNC70415.1"/>
    </source>
</evidence>
<dbReference type="GO" id="GO:0005524">
    <property type="term" value="F:ATP binding"/>
    <property type="evidence" value="ECO:0007669"/>
    <property type="project" value="UniProtKB-KW"/>
</dbReference>
<keyword evidence="9" id="KW-1185">Reference proteome</keyword>
<gene>
    <name evidence="8" type="ORF">SARC_17057</name>
</gene>